<keyword evidence="2" id="KW-0472">Membrane</keyword>
<dbReference type="EMBL" id="BOQN01000153">
    <property type="protein sequence ID" value="GIM97620.1"/>
    <property type="molecule type" value="Genomic_DNA"/>
</dbReference>
<keyword evidence="2" id="KW-0812">Transmembrane</keyword>
<feature type="transmembrane region" description="Helical" evidence="2">
    <location>
        <begin position="50"/>
        <end position="70"/>
    </location>
</feature>
<evidence type="ECO:0000313" key="4">
    <source>
        <dbReference type="Proteomes" id="UP000677082"/>
    </source>
</evidence>
<proteinExistence type="predicted"/>
<evidence type="ECO:0000256" key="2">
    <source>
        <dbReference type="SAM" id="Phobius"/>
    </source>
</evidence>
<comment type="caution">
    <text evidence="3">The sequence shown here is derived from an EMBL/GenBank/DDBJ whole genome shotgun (WGS) entry which is preliminary data.</text>
</comment>
<accession>A0A920BR08</accession>
<dbReference type="Proteomes" id="UP000677082">
    <property type="component" value="Unassembled WGS sequence"/>
</dbReference>
<feature type="region of interest" description="Disordered" evidence="1">
    <location>
        <begin position="77"/>
        <end position="106"/>
    </location>
</feature>
<organism evidence="3 4">
    <name type="scientific">Paractinoplanes toevensis</name>
    <dbReference type="NCBI Taxonomy" id="571911"/>
    <lineage>
        <taxon>Bacteria</taxon>
        <taxon>Bacillati</taxon>
        <taxon>Actinomycetota</taxon>
        <taxon>Actinomycetes</taxon>
        <taxon>Micromonosporales</taxon>
        <taxon>Micromonosporaceae</taxon>
        <taxon>Paractinoplanes</taxon>
    </lineage>
</organism>
<protein>
    <submittedName>
        <fullName evidence="3">Uncharacterized protein</fullName>
    </submittedName>
</protein>
<feature type="region of interest" description="Disordered" evidence="1">
    <location>
        <begin position="1"/>
        <end position="41"/>
    </location>
</feature>
<gene>
    <name evidence="3" type="ORF">Ato02nite_094130</name>
</gene>
<keyword evidence="4" id="KW-1185">Reference proteome</keyword>
<name>A0A920BR08_9ACTN</name>
<sequence>MSIRRTPGPGGFGPSPEFGHGRAGITLDPARTTPRPGVHSGAAVAAGTHLWWWVALVAAVALVAVVVVAVRRVDERHAVRRRSSSARADHASASARGQPPGSAVQK</sequence>
<keyword evidence="2" id="KW-1133">Transmembrane helix</keyword>
<dbReference type="AlphaFoldDB" id="A0A920BR08"/>
<evidence type="ECO:0000256" key="1">
    <source>
        <dbReference type="SAM" id="MobiDB-lite"/>
    </source>
</evidence>
<evidence type="ECO:0000313" key="3">
    <source>
        <dbReference type="EMBL" id="GIM97620.1"/>
    </source>
</evidence>
<reference evidence="3 4" key="1">
    <citation type="submission" date="2021-03" db="EMBL/GenBank/DDBJ databases">
        <title>Whole genome shotgun sequence of Actinoplanes toevensis NBRC 105298.</title>
        <authorList>
            <person name="Komaki H."/>
            <person name="Tamura T."/>
        </authorList>
    </citation>
    <scope>NUCLEOTIDE SEQUENCE [LARGE SCALE GENOMIC DNA]</scope>
    <source>
        <strain evidence="3 4">NBRC 105298</strain>
    </source>
</reference>